<evidence type="ECO:0000256" key="1">
    <source>
        <dbReference type="ARBA" id="ARBA00001953"/>
    </source>
</evidence>
<reference evidence="11" key="2">
    <citation type="submission" date="2020-09" db="EMBL/GenBank/DDBJ databases">
        <authorList>
            <person name="Sun Q."/>
            <person name="Zhou Y."/>
        </authorList>
    </citation>
    <scope>NUCLEOTIDE SEQUENCE</scope>
    <source>
        <strain evidence="11">CGMCC 1.12785</strain>
    </source>
</reference>
<dbReference type="InterPro" id="IPR005482">
    <property type="entry name" value="Biotin_COase_C"/>
</dbReference>
<evidence type="ECO:0000259" key="9">
    <source>
        <dbReference type="PROSITE" id="PS50975"/>
    </source>
</evidence>
<dbReference type="EC" id="6.3.4.14" evidence="2"/>
<dbReference type="PROSITE" id="PS50975">
    <property type="entry name" value="ATP_GRASP"/>
    <property type="match status" value="1"/>
</dbReference>
<dbReference type="InterPro" id="IPR001882">
    <property type="entry name" value="Biotin_BS"/>
</dbReference>
<keyword evidence="12" id="KW-1185">Reference proteome</keyword>
<dbReference type="Proteomes" id="UP000616114">
    <property type="component" value="Unassembled WGS sequence"/>
</dbReference>
<dbReference type="InterPro" id="IPR011054">
    <property type="entry name" value="Rudment_hybrid_motif"/>
</dbReference>
<keyword evidence="5 7" id="KW-0067">ATP-binding</keyword>
<dbReference type="InterPro" id="IPR005479">
    <property type="entry name" value="CPAse_ATP-bd"/>
</dbReference>
<evidence type="ECO:0000259" key="10">
    <source>
        <dbReference type="PROSITE" id="PS50979"/>
    </source>
</evidence>
<dbReference type="InterPro" id="IPR016185">
    <property type="entry name" value="PreATP-grasp_dom_sf"/>
</dbReference>
<dbReference type="Pfam" id="PF02786">
    <property type="entry name" value="CPSase_L_D2"/>
    <property type="match status" value="1"/>
</dbReference>
<keyword evidence="6" id="KW-0092">Biotin</keyword>
<evidence type="ECO:0000313" key="12">
    <source>
        <dbReference type="Proteomes" id="UP000616114"/>
    </source>
</evidence>
<keyword evidence="4 7" id="KW-0547">Nucleotide-binding</keyword>
<dbReference type="Pfam" id="PF00289">
    <property type="entry name" value="Biotin_carb_N"/>
    <property type="match status" value="1"/>
</dbReference>
<dbReference type="InterPro" id="IPR011053">
    <property type="entry name" value="Single_hybrid_motif"/>
</dbReference>
<dbReference type="SMART" id="SM01209">
    <property type="entry name" value="GARS_A"/>
    <property type="match status" value="1"/>
</dbReference>
<evidence type="ECO:0000313" key="11">
    <source>
        <dbReference type="EMBL" id="GGA28178.1"/>
    </source>
</evidence>
<proteinExistence type="predicted"/>
<feature type="domain" description="Biotin carboxylation" evidence="10">
    <location>
        <begin position="27"/>
        <end position="471"/>
    </location>
</feature>
<evidence type="ECO:0000256" key="5">
    <source>
        <dbReference type="ARBA" id="ARBA00022840"/>
    </source>
</evidence>
<dbReference type="InterPro" id="IPR011761">
    <property type="entry name" value="ATP-grasp"/>
</dbReference>
<feature type="domain" description="ATP-grasp" evidence="9">
    <location>
        <begin position="146"/>
        <end position="343"/>
    </location>
</feature>
<dbReference type="GO" id="GO:0046872">
    <property type="term" value="F:metal ion binding"/>
    <property type="evidence" value="ECO:0007669"/>
    <property type="project" value="InterPro"/>
</dbReference>
<comment type="caution">
    <text evidence="11">The sequence shown here is derived from an EMBL/GenBank/DDBJ whole genome shotgun (WGS) entry which is preliminary data.</text>
</comment>
<dbReference type="EMBL" id="BMFY01000023">
    <property type="protein sequence ID" value="GGA28178.1"/>
    <property type="molecule type" value="Genomic_DNA"/>
</dbReference>
<dbReference type="InterPro" id="IPR011764">
    <property type="entry name" value="Biotin_carboxylation_dom"/>
</dbReference>
<gene>
    <name evidence="11" type="ORF">GCM10011333_33680</name>
</gene>
<dbReference type="PANTHER" id="PTHR18866:SF33">
    <property type="entry name" value="METHYLCROTONOYL-COA CARBOXYLASE SUBUNIT ALPHA, MITOCHONDRIAL-RELATED"/>
    <property type="match status" value="1"/>
</dbReference>
<dbReference type="SUPFAM" id="SSF51246">
    <property type="entry name" value="Rudiment single hybrid motif"/>
    <property type="match status" value="1"/>
</dbReference>
<dbReference type="InterPro" id="IPR000089">
    <property type="entry name" value="Biotin_lipoyl"/>
</dbReference>
<keyword evidence="3" id="KW-0436">Ligase</keyword>
<dbReference type="Gene3D" id="3.30.470.20">
    <property type="entry name" value="ATP-grasp fold, B domain"/>
    <property type="match status" value="1"/>
</dbReference>
<name>A0A8J2U1A6_9MICO</name>
<feature type="domain" description="Lipoyl-binding" evidence="8">
    <location>
        <begin position="533"/>
        <end position="610"/>
    </location>
</feature>
<dbReference type="SUPFAM" id="SSF52440">
    <property type="entry name" value="PreATP-grasp domain"/>
    <property type="match status" value="1"/>
</dbReference>
<dbReference type="InterPro" id="IPR050856">
    <property type="entry name" value="Biotin_carboxylase_complex"/>
</dbReference>
<dbReference type="RefSeq" id="WP_188552034.1">
    <property type="nucleotide sequence ID" value="NZ_BMFY01000023.1"/>
</dbReference>
<dbReference type="PROSITE" id="PS00188">
    <property type="entry name" value="BIOTIN"/>
    <property type="match status" value="1"/>
</dbReference>
<organism evidence="11 12">
    <name type="scientific">Sediminivirga luteola</name>
    <dbReference type="NCBI Taxonomy" id="1774748"/>
    <lineage>
        <taxon>Bacteria</taxon>
        <taxon>Bacillati</taxon>
        <taxon>Actinomycetota</taxon>
        <taxon>Actinomycetes</taxon>
        <taxon>Micrococcales</taxon>
        <taxon>Brevibacteriaceae</taxon>
        <taxon>Sediminivirga</taxon>
    </lineage>
</organism>
<dbReference type="Pfam" id="PF00364">
    <property type="entry name" value="Biotin_lipoyl"/>
    <property type="match status" value="1"/>
</dbReference>
<dbReference type="PROSITE" id="PS50968">
    <property type="entry name" value="BIOTINYL_LIPOYL"/>
    <property type="match status" value="1"/>
</dbReference>
<dbReference type="FunFam" id="2.40.50.100:FF:000003">
    <property type="entry name" value="Acetyl-CoA carboxylase biotin carboxyl carrier protein"/>
    <property type="match status" value="1"/>
</dbReference>
<dbReference type="PANTHER" id="PTHR18866">
    <property type="entry name" value="CARBOXYLASE:PYRUVATE/ACETYL-COA/PROPIONYL-COA CARBOXYLASE"/>
    <property type="match status" value="1"/>
</dbReference>
<protein>
    <recommendedName>
        <fullName evidence="2">biotin carboxylase</fullName>
        <ecNumber evidence="2">6.3.4.14</ecNumber>
    </recommendedName>
</protein>
<comment type="cofactor">
    <cofactor evidence="1">
        <name>biotin</name>
        <dbReference type="ChEBI" id="CHEBI:57586"/>
    </cofactor>
</comment>
<evidence type="ECO:0000256" key="3">
    <source>
        <dbReference type="ARBA" id="ARBA00022598"/>
    </source>
</evidence>
<dbReference type="CDD" id="cd06850">
    <property type="entry name" value="biotinyl_domain"/>
    <property type="match status" value="1"/>
</dbReference>
<dbReference type="InterPro" id="IPR005481">
    <property type="entry name" value="BC-like_N"/>
</dbReference>
<dbReference type="SUPFAM" id="SSF51230">
    <property type="entry name" value="Single hybrid motif"/>
    <property type="match status" value="1"/>
</dbReference>
<reference evidence="11" key="1">
    <citation type="journal article" date="2014" name="Int. J. Syst. Evol. Microbiol.">
        <title>Complete genome sequence of Corynebacterium casei LMG S-19264T (=DSM 44701T), isolated from a smear-ripened cheese.</title>
        <authorList>
            <consortium name="US DOE Joint Genome Institute (JGI-PGF)"/>
            <person name="Walter F."/>
            <person name="Albersmeier A."/>
            <person name="Kalinowski J."/>
            <person name="Ruckert C."/>
        </authorList>
    </citation>
    <scope>NUCLEOTIDE SEQUENCE</scope>
    <source>
        <strain evidence="11">CGMCC 1.12785</strain>
    </source>
</reference>
<dbReference type="SMART" id="SM00878">
    <property type="entry name" value="Biotin_carb_C"/>
    <property type="match status" value="1"/>
</dbReference>
<sequence length="612" mass="64759">MTTMPAEQLERELLETTAFRTDVPTGPFSRVLIANRGEIALRIVRAAADLGLESVAVYTAADEDAAFVSGASQAWRLPGSTAAETYLNREALIDIAVRSGAQAVHPGYGYLAEDPRFAQMVADAGLIWIGPSAAAIALLGDKSRARELAARAGAPVLAGSPRQVDSPEDAARLAEEIGYPVVVKALHGGGGRGLRVARTPGEIAEAFAAASREAGKAFGHPECLVERYLERPRHIETQCLADAHGRVHVLSTRDCSLQRRHQKIVEEAPAPFLTDEQHRQLVEASRAILQATGYIGAATCEFLLSAQGEPAFMEVNARIQVEHPVTEQVTGVDLVAWQLRIARGESLPEAFPSPRGHAIEFRINAEDPGNGFLPAFGRVTGYQPCSGPGVRVDSGIDAGSRIGGEFDPMLAKVIVHGADRDEALRRSRRALAEFRLEGVPTLLPLHRLLVEEPAFADDFTVHTRWLEEEFRNPLTPQPAGQPGTAAAQGETVIVTVDGKRIAVTLPAELPGLGTAAAPAAGAVPQRRAARKTKSTAGAENADQLTAPMQGSIVAVNVSAGDTVSAGDPLVVLEAMKMEQPLRAPRDGSIAEVLVAEGDTVTGGAALIRLSPA</sequence>
<dbReference type="Gene3D" id="2.40.50.100">
    <property type="match status" value="1"/>
</dbReference>
<dbReference type="SUPFAM" id="SSF56059">
    <property type="entry name" value="Glutathione synthetase ATP-binding domain-like"/>
    <property type="match status" value="1"/>
</dbReference>
<dbReference type="GO" id="GO:0004075">
    <property type="term" value="F:biotin carboxylase activity"/>
    <property type="evidence" value="ECO:0007669"/>
    <property type="project" value="UniProtKB-EC"/>
</dbReference>
<dbReference type="Pfam" id="PF02785">
    <property type="entry name" value="Biotin_carb_C"/>
    <property type="match status" value="1"/>
</dbReference>
<evidence type="ECO:0000259" key="8">
    <source>
        <dbReference type="PROSITE" id="PS50968"/>
    </source>
</evidence>
<dbReference type="PROSITE" id="PS00867">
    <property type="entry name" value="CPSASE_2"/>
    <property type="match status" value="1"/>
</dbReference>
<evidence type="ECO:0000256" key="7">
    <source>
        <dbReference type="PROSITE-ProRule" id="PRU00409"/>
    </source>
</evidence>
<evidence type="ECO:0000256" key="6">
    <source>
        <dbReference type="ARBA" id="ARBA00023267"/>
    </source>
</evidence>
<dbReference type="AlphaFoldDB" id="A0A8J2U1A6"/>
<accession>A0A8J2U1A6</accession>
<evidence type="ECO:0000256" key="4">
    <source>
        <dbReference type="ARBA" id="ARBA00022741"/>
    </source>
</evidence>
<evidence type="ECO:0000256" key="2">
    <source>
        <dbReference type="ARBA" id="ARBA00013263"/>
    </source>
</evidence>
<dbReference type="GO" id="GO:0005524">
    <property type="term" value="F:ATP binding"/>
    <property type="evidence" value="ECO:0007669"/>
    <property type="project" value="UniProtKB-UniRule"/>
</dbReference>
<dbReference type="PROSITE" id="PS50979">
    <property type="entry name" value="BC"/>
    <property type="match status" value="1"/>
</dbReference>